<name>A0A2H0CFI0_9BACT</name>
<evidence type="ECO:0000313" key="3">
    <source>
        <dbReference type="Proteomes" id="UP000229176"/>
    </source>
</evidence>
<dbReference type="Proteomes" id="UP000229176">
    <property type="component" value="Unassembled WGS sequence"/>
</dbReference>
<dbReference type="InterPro" id="IPR012912">
    <property type="entry name" value="Plasmid_pRiA4b_Orf3-like"/>
</dbReference>
<dbReference type="Gene3D" id="3.10.290.30">
    <property type="entry name" value="MM3350-like"/>
    <property type="match status" value="1"/>
</dbReference>
<evidence type="ECO:0000313" key="2">
    <source>
        <dbReference type="EMBL" id="PIP68687.1"/>
    </source>
</evidence>
<dbReference type="AlphaFoldDB" id="A0A2H0CFI0"/>
<proteinExistence type="predicted"/>
<protein>
    <recommendedName>
        <fullName evidence="1">Plasmid pRiA4b Orf3-like domain-containing protein</fullName>
    </recommendedName>
</protein>
<organism evidence="2 3">
    <name type="scientific">Candidatus Nomurabacteria bacterium CG22_combo_CG10-13_8_21_14_all_32_8</name>
    <dbReference type="NCBI Taxonomy" id="1974732"/>
    <lineage>
        <taxon>Bacteria</taxon>
        <taxon>Candidatus Nomuraibacteriota</taxon>
    </lineage>
</organism>
<dbReference type="Pfam" id="PF07929">
    <property type="entry name" value="PRiA4_ORF3"/>
    <property type="match status" value="1"/>
</dbReference>
<sequence length="146" mass="17590">MKLVQIKITNNRNRNNFKIIEVSEYMVLYKFAELIVKSFGFYFDHCFGFYDNLDNPNKSTKMFELFTDLEDVEHTPNAMGVKKFYFVSDLFEKNKTMLFLFDYGESWHFTLELMNKSKKVHKIPKNYYVIYESHGQDPEQYPPLDE</sequence>
<dbReference type="SUPFAM" id="SSF159941">
    <property type="entry name" value="MM3350-like"/>
    <property type="match status" value="1"/>
</dbReference>
<feature type="domain" description="Plasmid pRiA4b Orf3-like" evidence="1">
    <location>
        <begin position="5"/>
        <end position="122"/>
    </location>
</feature>
<gene>
    <name evidence="2" type="ORF">COW91_03465</name>
</gene>
<accession>A0A2H0CFI0</accession>
<evidence type="ECO:0000259" key="1">
    <source>
        <dbReference type="Pfam" id="PF07929"/>
    </source>
</evidence>
<dbReference type="EMBL" id="PCTI01000059">
    <property type="protein sequence ID" value="PIP68687.1"/>
    <property type="molecule type" value="Genomic_DNA"/>
</dbReference>
<reference evidence="2 3" key="1">
    <citation type="submission" date="2017-09" db="EMBL/GenBank/DDBJ databases">
        <title>Depth-based differentiation of microbial function through sediment-hosted aquifers and enrichment of novel symbionts in the deep terrestrial subsurface.</title>
        <authorList>
            <person name="Probst A.J."/>
            <person name="Ladd B."/>
            <person name="Jarett J.K."/>
            <person name="Geller-Mcgrath D.E."/>
            <person name="Sieber C.M."/>
            <person name="Emerson J.B."/>
            <person name="Anantharaman K."/>
            <person name="Thomas B.C."/>
            <person name="Malmstrom R."/>
            <person name="Stieglmeier M."/>
            <person name="Klingl A."/>
            <person name="Woyke T."/>
            <person name="Ryan C.M."/>
            <person name="Banfield J.F."/>
        </authorList>
    </citation>
    <scope>NUCLEOTIDE SEQUENCE [LARGE SCALE GENOMIC DNA]</scope>
    <source>
        <strain evidence="2">CG22_combo_CG10-13_8_21_14_all_32_8</strain>
    </source>
</reference>
<dbReference type="InterPro" id="IPR024047">
    <property type="entry name" value="MM3350-like_sf"/>
</dbReference>
<comment type="caution">
    <text evidence="2">The sequence shown here is derived from an EMBL/GenBank/DDBJ whole genome shotgun (WGS) entry which is preliminary data.</text>
</comment>